<evidence type="ECO:0000256" key="1">
    <source>
        <dbReference type="ARBA" id="ARBA00004496"/>
    </source>
</evidence>
<comment type="function">
    <text evidence="7">Plays a role in the regulation of phosphate uptake.</text>
</comment>
<feature type="domain" description="PhoU" evidence="8">
    <location>
        <begin position="17"/>
        <end position="103"/>
    </location>
</feature>
<dbReference type="AlphaFoldDB" id="A8MGX2"/>
<evidence type="ECO:0000256" key="4">
    <source>
        <dbReference type="ARBA" id="ARBA00022448"/>
    </source>
</evidence>
<evidence type="ECO:0000256" key="5">
    <source>
        <dbReference type="ARBA" id="ARBA00022490"/>
    </source>
</evidence>
<dbReference type="KEGG" id="aoe:Clos_1120"/>
<comment type="similarity">
    <text evidence="2 7">Belongs to the PhoU family.</text>
</comment>
<dbReference type="SUPFAM" id="SSF109755">
    <property type="entry name" value="PhoU-like"/>
    <property type="match status" value="1"/>
</dbReference>
<reference evidence="10" key="1">
    <citation type="submission" date="2007-10" db="EMBL/GenBank/DDBJ databases">
        <title>Complete genome of Alkaliphilus oremlandii OhILAs.</title>
        <authorList>
            <person name="Copeland A."/>
            <person name="Lucas S."/>
            <person name="Lapidus A."/>
            <person name="Barry K."/>
            <person name="Detter J.C."/>
            <person name="Glavina del Rio T."/>
            <person name="Hammon N."/>
            <person name="Israni S."/>
            <person name="Dalin E."/>
            <person name="Tice H."/>
            <person name="Pitluck S."/>
            <person name="Chain P."/>
            <person name="Malfatti S."/>
            <person name="Shin M."/>
            <person name="Vergez L."/>
            <person name="Schmutz J."/>
            <person name="Larimer F."/>
            <person name="Land M."/>
            <person name="Hauser L."/>
            <person name="Kyrpides N."/>
            <person name="Mikhailova N."/>
            <person name="Stolz J.F."/>
            <person name="Dawson A."/>
            <person name="Fisher E."/>
            <person name="Crable B."/>
            <person name="Perera E."/>
            <person name="Lisak J."/>
            <person name="Ranganathan M."/>
            <person name="Basu P."/>
            <person name="Richardson P."/>
        </authorList>
    </citation>
    <scope>NUCLEOTIDE SEQUENCE [LARGE SCALE GENOMIC DNA]</scope>
    <source>
        <strain evidence="10">OhILAs</strain>
    </source>
</reference>
<feature type="domain" description="PhoU" evidence="8">
    <location>
        <begin position="119"/>
        <end position="204"/>
    </location>
</feature>
<dbReference type="eggNOG" id="COG0704">
    <property type="taxonomic scope" value="Bacteria"/>
</dbReference>
<dbReference type="PIRSF" id="PIRSF003107">
    <property type="entry name" value="PhoU"/>
    <property type="match status" value="1"/>
</dbReference>
<dbReference type="RefSeq" id="WP_012158978.1">
    <property type="nucleotide sequence ID" value="NC_009922.1"/>
</dbReference>
<dbReference type="GO" id="GO:0045936">
    <property type="term" value="P:negative regulation of phosphate metabolic process"/>
    <property type="evidence" value="ECO:0007669"/>
    <property type="project" value="InterPro"/>
</dbReference>
<dbReference type="OrthoDB" id="9814256at2"/>
<dbReference type="PANTHER" id="PTHR42930:SF3">
    <property type="entry name" value="PHOSPHATE-SPECIFIC TRANSPORT SYSTEM ACCESSORY PROTEIN PHOU"/>
    <property type="match status" value="1"/>
</dbReference>
<dbReference type="HOGENOM" id="CLU_078518_3_0_9"/>
<evidence type="ECO:0000313" key="9">
    <source>
        <dbReference type="EMBL" id="ABW18666.1"/>
    </source>
</evidence>
<evidence type="ECO:0000259" key="8">
    <source>
        <dbReference type="Pfam" id="PF01895"/>
    </source>
</evidence>
<evidence type="ECO:0000256" key="3">
    <source>
        <dbReference type="ARBA" id="ARBA00011738"/>
    </source>
</evidence>
<comment type="subcellular location">
    <subcellularLocation>
        <location evidence="1 7">Cytoplasm</location>
    </subcellularLocation>
</comment>
<proteinExistence type="inferred from homology"/>
<dbReference type="EMBL" id="CP000853">
    <property type="protein sequence ID" value="ABW18666.1"/>
    <property type="molecule type" value="Genomic_DNA"/>
</dbReference>
<dbReference type="FunFam" id="1.20.58.220:FF:000004">
    <property type="entry name" value="Phosphate-specific transport system accessory protein PhoU"/>
    <property type="match status" value="1"/>
</dbReference>
<protein>
    <recommendedName>
        <fullName evidence="7">Phosphate-specific transport system accessory protein PhoU</fullName>
    </recommendedName>
</protein>
<dbReference type="PANTHER" id="PTHR42930">
    <property type="entry name" value="PHOSPHATE-SPECIFIC TRANSPORT SYSTEM ACCESSORY PROTEIN PHOU"/>
    <property type="match status" value="1"/>
</dbReference>
<evidence type="ECO:0000313" key="10">
    <source>
        <dbReference type="Proteomes" id="UP000000269"/>
    </source>
</evidence>
<evidence type="ECO:0000256" key="6">
    <source>
        <dbReference type="ARBA" id="ARBA00022592"/>
    </source>
</evidence>
<dbReference type="Pfam" id="PF01895">
    <property type="entry name" value="PhoU"/>
    <property type="match status" value="2"/>
</dbReference>
<dbReference type="STRING" id="350688.Clos_1120"/>
<dbReference type="NCBIfam" id="TIGR02135">
    <property type="entry name" value="phoU_full"/>
    <property type="match status" value="1"/>
</dbReference>
<dbReference type="Gene3D" id="1.20.58.220">
    <property type="entry name" value="Phosphate transport system protein phou homolog 2, domain 2"/>
    <property type="match status" value="1"/>
</dbReference>
<keyword evidence="4 7" id="KW-0813">Transport</keyword>
<gene>
    <name evidence="9" type="ordered locus">Clos_1120</name>
</gene>
<sequence>MRTHFAKDIRLLKEMFIEMGKQSQQVIKLSVESLKEQNIEKANLAIKLDDKVDELDFEIENKCLLLIALQQPIAKDLRSVGTLLKIITDMERIGDYGVNIAKVTLDIQNEKLIKPLIDIPRMTEIIERMLDKSMESFMNEDIELARNVAEMDDEVDMIYTNINDELMDIIAQNPTTLKQATCLLLVARYLERIADHITNICERIIYMVTGERVEIN</sequence>
<name>A8MGX2_ALKOO</name>
<dbReference type="GO" id="GO:0006817">
    <property type="term" value="P:phosphate ion transport"/>
    <property type="evidence" value="ECO:0007669"/>
    <property type="project" value="UniProtKB-KW"/>
</dbReference>
<keyword evidence="10" id="KW-1185">Reference proteome</keyword>
<dbReference type="Proteomes" id="UP000000269">
    <property type="component" value="Chromosome"/>
</dbReference>
<dbReference type="InterPro" id="IPR026022">
    <property type="entry name" value="PhoU_dom"/>
</dbReference>
<accession>A8MGX2</accession>
<dbReference type="InterPro" id="IPR038078">
    <property type="entry name" value="PhoU-like_sf"/>
</dbReference>
<evidence type="ECO:0000256" key="2">
    <source>
        <dbReference type="ARBA" id="ARBA00008107"/>
    </source>
</evidence>
<evidence type="ECO:0000256" key="7">
    <source>
        <dbReference type="PIRNR" id="PIRNR003107"/>
    </source>
</evidence>
<dbReference type="GO" id="GO:0005737">
    <property type="term" value="C:cytoplasm"/>
    <property type="evidence" value="ECO:0007669"/>
    <property type="project" value="UniProtKB-SubCell"/>
</dbReference>
<dbReference type="InterPro" id="IPR028366">
    <property type="entry name" value="PhoU"/>
</dbReference>
<organism evidence="9 10">
    <name type="scientific">Alkaliphilus oremlandii (strain OhILAs)</name>
    <name type="common">Clostridium oremlandii (strain OhILAs)</name>
    <dbReference type="NCBI Taxonomy" id="350688"/>
    <lineage>
        <taxon>Bacteria</taxon>
        <taxon>Bacillati</taxon>
        <taxon>Bacillota</taxon>
        <taxon>Clostridia</taxon>
        <taxon>Peptostreptococcales</taxon>
        <taxon>Natronincolaceae</taxon>
        <taxon>Alkaliphilus</taxon>
    </lineage>
</organism>
<comment type="subunit">
    <text evidence="3 7">Homodimer.</text>
</comment>
<keyword evidence="5 7" id="KW-0963">Cytoplasm</keyword>
<dbReference type="GO" id="GO:0030643">
    <property type="term" value="P:intracellular phosphate ion homeostasis"/>
    <property type="evidence" value="ECO:0007669"/>
    <property type="project" value="InterPro"/>
</dbReference>
<keyword evidence="6 7" id="KW-0592">Phosphate transport</keyword>